<dbReference type="GO" id="GO:0008726">
    <property type="term" value="F:alkanesulfonate monooxygenase activity"/>
    <property type="evidence" value="ECO:0007669"/>
    <property type="project" value="TreeGrafter"/>
</dbReference>
<evidence type="ECO:0000256" key="1">
    <source>
        <dbReference type="ARBA" id="ARBA00022630"/>
    </source>
</evidence>
<keyword evidence="2" id="KW-0288">FMN</keyword>
<evidence type="ECO:0000256" key="3">
    <source>
        <dbReference type="ARBA" id="ARBA00023002"/>
    </source>
</evidence>
<dbReference type="Gene3D" id="3.20.20.30">
    <property type="entry name" value="Luciferase-like domain"/>
    <property type="match status" value="1"/>
</dbReference>
<dbReference type="OrthoDB" id="143323at2"/>
<proteinExistence type="predicted"/>
<keyword evidence="7" id="KW-1185">Reference proteome</keyword>
<keyword evidence="1" id="KW-0285">Flavoprotein</keyword>
<dbReference type="SUPFAM" id="SSF51679">
    <property type="entry name" value="Bacterial luciferase-like"/>
    <property type="match status" value="1"/>
</dbReference>
<dbReference type="PANTHER" id="PTHR42847">
    <property type="entry name" value="ALKANESULFONATE MONOOXYGENASE"/>
    <property type="match status" value="1"/>
</dbReference>
<evidence type="ECO:0000256" key="4">
    <source>
        <dbReference type="ARBA" id="ARBA00023033"/>
    </source>
</evidence>
<evidence type="ECO:0000313" key="6">
    <source>
        <dbReference type="EMBL" id="TDD24442.1"/>
    </source>
</evidence>
<keyword evidence="3" id="KW-0560">Oxidoreductase</keyword>
<dbReference type="NCBIfam" id="TIGR03560">
    <property type="entry name" value="F420_Rv1855c"/>
    <property type="match status" value="1"/>
</dbReference>
<dbReference type="GO" id="GO:0046306">
    <property type="term" value="P:alkanesulfonate catabolic process"/>
    <property type="evidence" value="ECO:0007669"/>
    <property type="project" value="TreeGrafter"/>
</dbReference>
<accession>A0A4R4X2L3</accession>
<dbReference type="RefSeq" id="WP_132505208.1">
    <property type="nucleotide sequence ID" value="NZ_SMKP01000011.1"/>
</dbReference>
<organism evidence="6 7">
    <name type="scientific">Nonomuraea diastatica</name>
    <dbReference type="NCBI Taxonomy" id="1848329"/>
    <lineage>
        <taxon>Bacteria</taxon>
        <taxon>Bacillati</taxon>
        <taxon>Actinomycetota</taxon>
        <taxon>Actinomycetes</taxon>
        <taxon>Streptosporangiales</taxon>
        <taxon>Streptosporangiaceae</taxon>
        <taxon>Nonomuraea</taxon>
    </lineage>
</organism>
<dbReference type="EMBL" id="SMKP01000011">
    <property type="protein sequence ID" value="TDD24442.1"/>
    <property type="molecule type" value="Genomic_DNA"/>
</dbReference>
<dbReference type="InterPro" id="IPR019952">
    <property type="entry name" value="F420_OxRdatse_Rv1855c_pred"/>
</dbReference>
<feature type="domain" description="Luciferase-like" evidence="5">
    <location>
        <begin position="20"/>
        <end position="237"/>
    </location>
</feature>
<gene>
    <name evidence="6" type="ORF">E1294_05625</name>
</gene>
<dbReference type="AlphaFoldDB" id="A0A4R4X2L3"/>
<dbReference type="Proteomes" id="UP000294543">
    <property type="component" value="Unassembled WGS sequence"/>
</dbReference>
<comment type="caution">
    <text evidence="6">The sequence shown here is derived from an EMBL/GenBank/DDBJ whole genome shotgun (WGS) entry which is preliminary data.</text>
</comment>
<sequence length="292" mass="31596">MRLSFSVTNYSWPGGPAALRGELPRLARAADDGGFDTLWVPDHLLQADPHAAPHESEMYEAYTTLGFVAALTERVRVGAMVSAVTFRPPALLVKAVTTLDVLTGGRAWLGVGAGYHEAEAAALDLPLPPVKERFERLEETLRIAARMWAGDESPYEGSHYRLEHPVASPRPVRRPPILIGGTGERRTLRLVAEYGDACNVFDIPDGGGLVRRKLDVLARHCADVGRPYEEIEKTMGTRFEDGESADAFVRRCAAAAELGIDHMIVVTTGPWSAAKLAVLAAAIPALHDLNSS</sequence>
<keyword evidence="4" id="KW-0503">Monooxygenase</keyword>
<dbReference type="InterPro" id="IPR011251">
    <property type="entry name" value="Luciferase-like_dom"/>
</dbReference>
<name>A0A4R4X2L3_9ACTN</name>
<evidence type="ECO:0000256" key="2">
    <source>
        <dbReference type="ARBA" id="ARBA00022643"/>
    </source>
</evidence>
<dbReference type="PANTHER" id="PTHR42847:SF4">
    <property type="entry name" value="ALKANESULFONATE MONOOXYGENASE-RELATED"/>
    <property type="match status" value="1"/>
</dbReference>
<protein>
    <submittedName>
        <fullName evidence="6">TIGR03560 family F420-dependent LLM class oxidoreductase</fullName>
    </submittedName>
</protein>
<evidence type="ECO:0000313" key="7">
    <source>
        <dbReference type="Proteomes" id="UP000294543"/>
    </source>
</evidence>
<dbReference type="Pfam" id="PF00296">
    <property type="entry name" value="Bac_luciferase"/>
    <property type="match status" value="1"/>
</dbReference>
<reference evidence="6 7" key="1">
    <citation type="submission" date="2019-03" db="EMBL/GenBank/DDBJ databases">
        <title>Draft genome sequences of novel Actinobacteria.</title>
        <authorList>
            <person name="Sahin N."/>
            <person name="Ay H."/>
            <person name="Saygin H."/>
        </authorList>
    </citation>
    <scope>NUCLEOTIDE SEQUENCE [LARGE SCALE GENOMIC DNA]</scope>
    <source>
        <strain evidence="6 7">KC712</strain>
    </source>
</reference>
<evidence type="ECO:0000259" key="5">
    <source>
        <dbReference type="Pfam" id="PF00296"/>
    </source>
</evidence>
<dbReference type="InterPro" id="IPR036661">
    <property type="entry name" value="Luciferase-like_sf"/>
</dbReference>
<dbReference type="InterPro" id="IPR050172">
    <property type="entry name" value="SsuD_RutA_monooxygenase"/>
</dbReference>